<feature type="non-terminal residue" evidence="1">
    <location>
        <position position="1"/>
    </location>
</feature>
<dbReference type="Proteomes" id="UP000708208">
    <property type="component" value="Unassembled WGS sequence"/>
</dbReference>
<keyword evidence="2" id="KW-1185">Reference proteome</keyword>
<feature type="non-terminal residue" evidence="1">
    <location>
        <position position="32"/>
    </location>
</feature>
<name>A0A8J2LCV0_9HEXA</name>
<reference evidence="1" key="1">
    <citation type="submission" date="2021-06" db="EMBL/GenBank/DDBJ databases">
        <authorList>
            <person name="Hodson N. C."/>
            <person name="Mongue J. A."/>
            <person name="Jaron S. K."/>
        </authorList>
    </citation>
    <scope>NUCLEOTIDE SEQUENCE</scope>
</reference>
<organism evidence="1 2">
    <name type="scientific">Allacma fusca</name>
    <dbReference type="NCBI Taxonomy" id="39272"/>
    <lineage>
        <taxon>Eukaryota</taxon>
        <taxon>Metazoa</taxon>
        <taxon>Ecdysozoa</taxon>
        <taxon>Arthropoda</taxon>
        <taxon>Hexapoda</taxon>
        <taxon>Collembola</taxon>
        <taxon>Symphypleona</taxon>
        <taxon>Sminthuridae</taxon>
        <taxon>Allacma</taxon>
    </lineage>
</organism>
<dbReference type="AlphaFoldDB" id="A0A8J2LCV0"/>
<protein>
    <submittedName>
        <fullName evidence="1">Uncharacterized protein</fullName>
    </submittedName>
</protein>
<dbReference type="OrthoDB" id="429813at2759"/>
<dbReference type="EMBL" id="CAJVCH010552977">
    <property type="protein sequence ID" value="CAG7829792.1"/>
    <property type="molecule type" value="Genomic_DNA"/>
</dbReference>
<sequence>EITKVYVLVRSHKDQSGNDRINEILKTTLFDR</sequence>
<gene>
    <name evidence="1" type="ORF">AFUS01_LOCUS39636</name>
</gene>
<comment type="caution">
    <text evidence="1">The sequence shown here is derived from an EMBL/GenBank/DDBJ whole genome shotgun (WGS) entry which is preliminary data.</text>
</comment>
<proteinExistence type="predicted"/>
<evidence type="ECO:0000313" key="1">
    <source>
        <dbReference type="EMBL" id="CAG7829792.1"/>
    </source>
</evidence>
<accession>A0A8J2LCV0</accession>
<evidence type="ECO:0000313" key="2">
    <source>
        <dbReference type="Proteomes" id="UP000708208"/>
    </source>
</evidence>